<dbReference type="Proteomes" id="UP000294813">
    <property type="component" value="Unassembled WGS sequence"/>
</dbReference>
<sequence length="56" mass="6372">MLTMLLIAIPVLAIALYTFRYGQFLWRNDHKPAAVGTYVLALAVVAAPWLVLWSRR</sequence>
<protein>
    <submittedName>
        <fullName evidence="2">Uncharacterized protein</fullName>
    </submittedName>
</protein>
<dbReference type="EMBL" id="SLXT01000034">
    <property type="protein sequence ID" value="TCP60772.1"/>
    <property type="molecule type" value="Genomic_DNA"/>
</dbReference>
<keyword evidence="1" id="KW-1133">Transmembrane helix</keyword>
<organism evidence="2 3">
    <name type="scientific">Heliophilum fasciatum</name>
    <dbReference type="NCBI Taxonomy" id="35700"/>
    <lineage>
        <taxon>Bacteria</taxon>
        <taxon>Bacillati</taxon>
        <taxon>Bacillota</taxon>
        <taxon>Clostridia</taxon>
        <taxon>Eubacteriales</taxon>
        <taxon>Heliobacteriaceae</taxon>
        <taxon>Heliophilum</taxon>
    </lineage>
</organism>
<feature type="transmembrane region" description="Helical" evidence="1">
    <location>
        <begin position="36"/>
        <end position="53"/>
    </location>
</feature>
<keyword evidence="1" id="KW-0812">Transmembrane</keyword>
<accession>A0A4R2RBP1</accession>
<evidence type="ECO:0000313" key="3">
    <source>
        <dbReference type="Proteomes" id="UP000294813"/>
    </source>
</evidence>
<dbReference type="AlphaFoldDB" id="A0A4R2RBP1"/>
<gene>
    <name evidence="2" type="ORF">EDD73_1344</name>
</gene>
<reference evidence="2 3" key="1">
    <citation type="submission" date="2019-03" db="EMBL/GenBank/DDBJ databases">
        <title>Genomic Encyclopedia of Type Strains, Phase IV (KMG-IV): sequencing the most valuable type-strain genomes for metagenomic binning, comparative biology and taxonomic classification.</title>
        <authorList>
            <person name="Goeker M."/>
        </authorList>
    </citation>
    <scope>NUCLEOTIDE SEQUENCE [LARGE SCALE GENOMIC DNA]</scope>
    <source>
        <strain evidence="2 3">DSM 11170</strain>
    </source>
</reference>
<name>A0A4R2RBP1_9FIRM</name>
<evidence type="ECO:0000256" key="1">
    <source>
        <dbReference type="SAM" id="Phobius"/>
    </source>
</evidence>
<comment type="caution">
    <text evidence="2">The sequence shown here is derived from an EMBL/GenBank/DDBJ whole genome shotgun (WGS) entry which is preliminary data.</text>
</comment>
<proteinExistence type="predicted"/>
<keyword evidence="3" id="KW-1185">Reference proteome</keyword>
<evidence type="ECO:0000313" key="2">
    <source>
        <dbReference type="EMBL" id="TCP60772.1"/>
    </source>
</evidence>
<keyword evidence="1" id="KW-0472">Membrane</keyword>